<gene>
    <name evidence="1" type="ORF">ASEP1449_LOCUS6759</name>
</gene>
<dbReference type="AlphaFoldDB" id="A0A7S2UEA4"/>
<evidence type="ECO:0000313" key="1">
    <source>
        <dbReference type="EMBL" id="CAD9814933.1"/>
    </source>
</evidence>
<organism evidence="1">
    <name type="scientific">Attheya septentrionalis</name>
    <dbReference type="NCBI Taxonomy" id="420275"/>
    <lineage>
        <taxon>Eukaryota</taxon>
        <taxon>Sar</taxon>
        <taxon>Stramenopiles</taxon>
        <taxon>Ochrophyta</taxon>
        <taxon>Bacillariophyta</taxon>
        <taxon>Coscinodiscophyceae</taxon>
        <taxon>Chaetocerotophycidae</taxon>
        <taxon>Chaetocerotales</taxon>
        <taxon>Attheyaceae</taxon>
        <taxon>Attheya</taxon>
    </lineage>
</organism>
<proteinExistence type="predicted"/>
<protein>
    <submittedName>
        <fullName evidence="1">Uncharacterized protein</fullName>
    </submittedName>
</protein>
<accession>A0A7S2UEA4</accession>
<dbReference type="EMBL" id="HBHQ01010046">
    <property type="protein sequence ID" value="CAD9814933.1"/>
    <property type="molecule type" value="Transcribed_RNA"/>
</dbReference>
<name>A0A7S2UEA4_9STRA</name>
<sequence>MEDEILESEGTVQRLCEGGKWEQLATLLFPNQDDFVTSVAASLLFQLAEDDNTEQVMLPLAQILLHQVHLGASLENQLFDDSRPNEFRAKEKLAILALHLEKHSSSPSSAAVTRLLQLSILGHGEEPSVAYIQPSVKDVSDAIQNILSQNDEQGMYMQLRQWFINNFETQVIAHEMNMAPSQLIVQGGREIIELKKEDSQMIQGAEVAASYISGAARWVDKSLMSSVPAMTSSIGVVGAFAKEHVEPMEKPMIMNRSDEVVTLTYSDAAKRATGGMRQTAQTAAVGIRDASTRGVHKLATKFEQEHLGEQLIPDKDWRDAVIATGTVGLATIGAVAVVAESLYETTKAGE</sequence>
<reference evidence="1" key="1">
    <citation type="submission" date="2021-01" db="EMBL/GenBank/DDBJ databases">
        <authorList>
            <person name="Corre E."/>
            <person name="Pelletier E."/>
            <person name="Niang G."/>
            <person name="Scheremetjew M."/>
            <person name="Finn R."/>
            <person name="Kale V."/>
            <person name="Holt S."/>
            <person name="Cochrane G."/>
            <person name="Meng A."/>
            <person name="Brown T."/>
            <person name="Cohen L."/>
        </authorList>
    </citation>
    <scope>NUCLEOTIDE SEQUENCE</scope>
    <source>
        <strain evidence="1">CCMP2084</strain>
    </source>
</reference>